<gene>
    <name evidence="14" type="ORF">OVA965_LOCUS7369</name>
    <name evidence="15" type="ORF">TMI583_LOCUS7364</name>
</gene>
<dbReference type="PROSITE" id="PS00344">
    <property type="entry name" value="GATA_ZN_FINGER_1"/>
    <property type="match status" value="2"/>
</dbReference>
<feature type="compositionally biased region" description="Basic residues" evidence="12">
    <location>
        <begin position="437"/>
        <end position="456"/>
    </location>
</feature>
<keyword evidence="10" id="KW-0539">Nucleus</keyword>
<evidence type="ECO:0000313" key="15">
    <source>
        <dbReference type="EMBL" id="CAF3640638.1"/>
    </source>
</evidence>
<evidence type="ECO:0000313" key="14">
    <source>
        <dbReference type="EMBL" id="CAF0855587.1"/>
    </source>
</evidence>
<dbReference type="SUPFAM" id="SSF57716">
    <property type="entry name" value="Glucocorticoid receptor-like (DNA-binding domain)"/>
    <property type="match status" value="2"/>
</dbReference>
<evidence type="ECO:0000256" key="7">
    <source>
        <dbReference type="ARBA" id="ARBA00023125"/>
    </source>
</evidence>
<feature type="region of interest" description="Disordered" evidence="12">
    <location>
        <begin position="36"/>
        <end position="84"/>
    </location>
</feature>
<dbReference type="FunFam" id="3.30.50.10:FF:000001">
    <property type="entry name" value="GATA transcription factor (GATAd)"/>
    <property type="match status" value="1"/>
</dbReference>
<dbReference type="GO" id="GO:0005634">
    <property type="term" value="C:nucleus"/>
    <property type="evidence" value="ECO:0007669"/>
    <property type="project" value="UniProtKB-SubCell"/>
</dbReference>
<dbReference type="EMBL" id="CAJNOK010002339">
    <property type="protein sequence ID" value="CAF0855587.1"/>
    <property type="molecule type" value="Genomic_DNA"/>
</dbReference>
<dbReference type="EMBL" id="CAJOBA010002339">
    <property type="protein sequence ID" value="CAF3640638.1"/>
    <property type="molecule type" value="Genomic_DNA"/>
</dbReference>
<keyword evidence="8" id="KW-0010">Activator</keyword>
<dbReference type="PRINTS" id="PR00619">
    <property type="entry name" value="GATAZNFINGER"/>
</dbReference>
<feature type="domain" description="GATA-type" evidence="13">
    <location>
        <begin position="331"/>
        <end position="385"/>
    </location>
</feature>
<keyword evidence="6" id="KW-0805">Transcription regulation</keyword>
<feature type="compositionally biased region" description="Polar residues" evidence="12">
    <location>
        <begin position="36"/>
        <end position="52"/>
    </location>
</feature>
<dbReference type="InterPro" id="IPR013088">
    <property type="entry name" value="Znf_NHR/GATA"/>
</dbReference>
<dbReference type="GO" id="GO:0000122">
    <property type="term" value="P:negative regulation of transcription by RNA polymerase II"/>
    <property type="evidence" value="ECO:0007669"/>
    <property type="project" value="TreeGrafter"/>
</dbReference>
<dbReference type="GO" id="GO:0045165">
    <property type="term" value="P:cell fate commitment"/>
    <property type="evidence" value="ECO:0007669"/>
    <property type="project" value="TreeGrafter"/>
</dbReference>
<dbReference type="PANTHER" id="PTHR10071">
    <property type="entry name" value="TRANSCRIPTION FACTOR GATA FAMILY MEMBER"/>
    <property type="match status" value="1"/>
</dbReference>
<reference evidence="15" key="1">
    <citation type="submission" date="2021-02" db="EMBL/GenBank/DDBJ databases">
        <authorList>
            <person name="Nowell W R."/>
        </authorList>
    </citation>
    <scope>NUCLEOTIDE SEQUENCE</scope>
</reference>
<evidence type="ECO:0000256" key="9">
    <source>
        <dbReference type="ARBA" id="ARBA00023163"/>
    </source>
</evidence>
<feature type="region of interest" description="Disordered" evidence="12">
    <location>
        <begin position="602"/>
        <end position="640"/>
    </location>
</feature>
<dbReference type="Proteomes" id="UP000677228">
    <property type="component" value="Unassembled WGS sequence"/>
</dbReference>
<evidence type="ECO:0000256" key="3">
    <source>
        <dbReference type="ARBA" id="ARBA00022737"/>
    </source>
</evidence>
<keyword evidence="2" id="KW-0479">Metal-binding</keyword>
<dbReference type="PANTHER" id="PTHR10071:SF337">
    <property type="entry name" value="GATA-BINDING FACTOR A"/>
    <property type="match status" value="1"/>
</dbReference>
<keyword evidence="9" id="KW-0804">Transcription</keyword>
<keyword evidence="7" id="KW-0238">DNA-binding</keyword>
<evidence type="ECO:0000259" key="13">
    <source>
        <dbReference type="PROSITE" id="PS50114"/>
    </source>
</evidence>
<proteinExistence type="predicted"/>
<keyword evidence="5" id="KW-0862">Zinc</keyword>
<dbReference type="GO" id="GO:0008270">
    <property type="term" value="F:zinc ion binding"/>
    <property type="evidence" value="ECO:0007669"/>
    <property type="project" value="UniProtKB-KW"/>
</dbReference>
<evidence type="ECO:0000313" key="16">
    <source>
        <dbReference type="Proteomes" id="UP000682733"/>
    </source>
</evidence>
<evidence type="ECO:0000256" key="8">
    <source>
        <dbReference type="ARBA" id="ARBA00023159"/>
    </source>
</evidence>
<dbReference type="PROSITE" id="PS50114">
    <property type="entry name" value="GATA_ZN_FINGER_2"/>
    <property type="match status" value="2"/>
</dbReference>
<comment type="caution">
    <text evidence="15">The sequence shown here is derived from an EMBL/GenBank/DDBJ whole genome shotgun (WGS) entry which is preliminary data.</text>
</comment>
<feature type="compositionally biased region" description="Low complexity" evidence="12">
    <location>
        <begin position="63"/>
        <end position="83"/>
    </location>
</feature>
<evidence type="ECO:0000256" key="1">
    <source>
        <dbReference type="ARBA" id="ARBA00004123"/>
    </source>
</evidence>
<keyword evidence="3" id="KW-0677">Repeat</keyword>
<keyword evidence="4 11" id="KW-0863">Zinc-finger</keyword>
<evidence type="ECO:0000256" key="5">
    <source>
        <dbReference type="ARBA" id="ARBA00022833"/>
    </source>
</evidence>
<sequence>MARWWYQFKLISMSSSTVDTENVSSSVWYSTGLQHQQSTQSQASPKNDNILVNNGHGEEDDSNSSSAPPSSHQQTASSSPQTSDIELNNNTAICISNDVNQQSSSIEQVYVNGNGNDSGTPQPLSHHDMQQQQHQEQYLLSAGTYSSLLNLRLPSGSQQQIQQAYSDIAYYSDDVDAIHTYSQQLPHALHSTYTHQALSPNSAERYAAVAAQDYQTAISPTSYEYRSYRPMYGTNVSQIAYETPIDAQTLVNGAYWSTPEQYYGTLQQQQSEQRTSPTDSSFHQQQQQQSPSDKAQRLVGITHSITSDQIPMWNGSIGPILHYPDGTYFDATEGRECVNCGAISTPLWRRDGTGHYLCNACGLYHKINGSNRPLNKTPRRLSTSRRTGLQCANCQTQNTTLWRRNTDGEPVCNACGLYFKLHGIARPMNMVKPGIQTRRRKPKSGTPKTKHGHIKHEKQPSTTHQDYPSLPMNSKVQTHNVQYIPHSHAHPHLYHQSSQPHQHHSQTPYNNLASIAQFSNMFSTSSNVYLNSQSPAASLNTLNTDQQQQHLQRSVSSSVPTTTTYNLPNTLIRRLSNNDSANSQILLSDALSGFDAEHHAREITNGRTPRLSSASISSSSSCSDAPSSPKRTKTEHEVVT</sequence>
<dbReference type="GO" id="GO:0045944">
    <property type="term" value="P:positive regulation of transcription by RNA polymerase II"/>
    <property type="evidence" value="ECO:0007669"/>
    <property type="project" value="TreeGrafter"/>
</dbReference>
<feature type="region of interest" description="Disordered" evidence="12">
    <location>
        <begin position="432"/>
        <end position="473"/>
    </location>
</feature>
<feature type="compositionally biased region" description="Polar residues" evidence="12">
    <location>
        <begin position="460"/>
        <end position="473"/>
    </location>
</feature>
<evidence type="ECO:0000256" key="10">
    <source>
        <dbReference type="ARBA" id="ARBA00023242"/>
    </source>
</evidence>
<evidence type="ECO:0000256" key="4">
    <source>
        <dbReference type="ARBA" id="ARBA00022771"/>
    </source>
</evidence>
<name>A0A8S2HGF0_9BILA</name>
<evidence type="ECO:0000256" key="12">
    <source>
        <dbReference type="SAM" id="MobiDB-lite"/>
    </source>
</evidence>
<organism evidence="15 16">
    <name type="scientific">Didymodactylos carnosus</name>
    <dbReference type="NCBI Taxonomy" id="1234261"/>
    <lineage>
        <taxon>Eukaryota</taxon>
        <taxon>Metazoa</taxon>
        <taxon>Spiralia</taxon>
        <taxon>Gnathifera</taxon>
        <taxon>Rotifera</taxon>
        <taxon>Eurotatoria</taxon>
        <taxon>Bdelloidea</taxon>
        <taxon>Philodinida</taxon>
        <taxon>Philodinidae</taxon>
        <taxon>Didymodactylos</taxon>
    </lineage>
</organism>
<feature type="compositionally biased region" description="Polar residues" evidence="12">
    <location>
        <begin position="265"/>
        <end position="283"/>
    </location>
</feature>
<dbReference type="Pfam" id="PF00320">
    <property type="entry name" value="GATA"/>
    <property type="match status" value="2"/>
</dbReference>
<dbReference type="CDD" id="cd00202">
    <property type="entry name" value="ZnF_GATA"/>
    <property type="match status" value="2"/>
</dbReference>
<evidence type="ECO:0000256" key="2">
    <source>
        <dbReference type="ARBA" id="ARBA00022723"/>
    </source>
</evidence>
<dbReference type="Gene3D" id="3.30.50.10">
    <property type="entry name" value="Erythroid Transcription Factor GATA-1, subunit A"/>
    <property type="match status" value="2"/>
</dbReference>
<comment type="subcellular location">
    <subcellularLocation>
        <location evidence="1">Nucleus</location>
    </subcellularLocation>
</comment>
<dbReference type="Proteomes" id="UP000682733">
    <property type="component" value="Unassembled WGS sequence"/>
</dbReference>
<dbReference type="AlphaFoldDB" id="A0A8S2HGF0"/>
<feature type="domain" description="GATA-type" evidence="13">
    <location>
        <begin position="385"/>
        <end position="438"/>
    </location>
</feature>
<protein>
    <recommendedName>
        <fullName evidence="13">GATA-type domain-containing protein</fullName>
    </recommendedName>
</protein>
<feature type="compositionally biased region" description="Low complexity" evidence="12">
    <location>
        <begin position="612"/>
        <end position="629"/>
    </location>
</feature>
<dbReference type="GO" id="GO:0000978">
    <property type="term" value="F:RNA polymerase II cis-regulatory region sequence-specific DNA binding"/>
    <property type="evidence" value="ECO:0007669"/>
    <property type="project" value="TreeGrafter"/>
</dbReference>
<evidence type="ECO:0000256" key="6">
    <source>
        <dbReference type="ARBA" id="ARBA00023015"/>
    </source>
</evidence>
<dbReference type="GO" id="GO:0000981">
    <property type="term" value="F:DNA-binding transcription factor activity, RNA polymerase II-specific"/>
    <property type="evidence" value="ECO:0007669"/>
    <property type="project" value="TreeGrafter"/>
</dbReference>
<dbReference type="InterPro" id="IPR039355">
    <property type="entry name" value="Transcription_factor_GATA"/>
</dbReference>
<accession>A0A8S2HGF0</accession>
<dbReference type="SMART" id="SM00401">
    <property type="entry name" value="ZnF_GATA"/>
    <property type="match status" value="2"/>
</dbReference>
<feature type="region of interest" description="Disordered" evidence="12">
    <location>
        <begin position="265"/>
        <end position="296"/>
    </location>
</feature>
<dbReference type="InterPro" id="IPR000679">
    <property type="entry name" value="Znf_GATA"/>
</dbReference>
<evidence type="ECO:0000256" key="11">
    <source>
        <dbReference type="PROSITE-ProRule" id="PRU00094"/>
    </source>
</evidence>
<dbReference type="FunFam" id="3.30.50.10:FF:000032">
    <property type="entry name" value="Transcription factor GATA-3"/>
    <property type="match status" value="1"/>
</dbReference>